<proteinExistence type="predicted"/>
<accession>A6KC12</accession>
<evidence type="ECO:0000313" key="2">
    <source>
        <dbReference type="Proteomes" id="UP000234681"/>
    </source>
</evidence>
<evidence type="ECO:0000313" key="1">
    <source>
        <dbReference type="EMBL" id="EDL87130.1"/>
    </source>
</evidence>
<sequence>MKKLSWCLTRAFTPGD</sequence>
<organism evidence="1 2">
    <name type="scientific">Rattus norvegicus</name>
    <name type="common">Rat</name>
    <dbReference type="NCBI Taxonomy" id="10116"/>
    <lineage>
        <taxon>Eukaryota</taxon>
        <taxon>Metazoa</taxon>
        <taxon>Chordata</taxon>
        <taxon>Craniata</taxon>
        <taxon>Vertebrata</taxon>
        <taxon>Euteleostomi</taxon>
        <taxon>Mammalia</taxon>
        <taxon>Eutheria</taxon>
        <taxon>Euarchontoglires</taxon>
        <taxon>Glires</taxon>
        <taxon>Rodentia</taxon>
        <taxon>Myomorpha</taxon>
        <taxon>Muroidea</taxon>
        <taxon>Muridae</taxon>
        <taxon>Murinae</taxon>
        <taxon>Rattus</taxon>
    </lineage>
</organism>
<dbReference type="Proteomes" id="UP000234681">
    <property type="component" value="Chromosome 7"/>
</dbReference>
<dbReference type="AlphaFoldDB" id="A6KC12"/>
<gene>
    <name evidence="1" type="ORF">rCG_50683</name>
</gene>
<protein>
    <submittedName>
        <fullName evidence="1">RCG50683</fullName>
    </submittedName>
</protein>
<dbReference type="EMBL" id="CH474035">
    <property type="protein sequence ID" value="EDL87130.1"/>
    <property type="molecule type" value="Genomic_DNA"/>
</dbReference>
<reference evidence="1 2" key="1">
    <citation type="submission" date="2005-09" db="EMBL/GenBank/DDBJ databases">
        <authorList>
            <person name="Mural R.J."/>
            <person name="Li P.W."/>
            <person name="Adams M.D."/>
            <person name="Amanatides P.G."/>
            <person name="Baden-Tillson H."/>
            <person name="Barnstead M."/>
            <person name="Chin S.H."/>
            <person name="Dew I."/>
            <person name="Evans C.A."/>
            <person name="Ferriera S."/>
            <person name="Flanigan M."/>
            <person name="Fosler C."/>
            <person name="Glodek A."/>
            <person name="Gu Z."/>
            <person name="Holt R.A."/>
            <person name="Jennings D."/>
            <person name="Kraft C.L."/>
            <person name="Lu F."/>
            <person name="Nguyen T."/>
            <person name="Nusskern D.R."/>
            <person name="Pfannkoch C.M."/>
            <person name="Sitter C."/>
            <person name="Sutton G.G."/>
            <person name="Venter J.C."/>
            <person name="Wang Z."/>
            <person name="Woodage T."/>
            <person name="Zheng X.H."/>
            <person name="Zhong F."/>
        </authorList>
    </citation>
    <scope>NUCLEOTIDE SEQUENCE [LARGE SCALE GENOMIC DNA]</scope>
    <source>
        <strain>BN</strain>
        <strain evidence="2">Sprague-Dawley</strain>
    </source>
</reference>
<name>A6KC12_RAT</name>